<keyword evidence="10" id="KW-0739">Sodium transport</keyword>
<evidence type="ECO:0000256" key="8">
    <source>
        <dbReference type="ARBA" id="ARBA00023065"/>
    </source>
</evidence>
<evidence type="ECO:0000256" key="5">
    <source>
        <dbReference type="ARBA" id="ARBA00022692"/>
    </source>
</evidence>
<reference evidence="13 14" key="1">
    <citation type="submission" date="2021-03" db="EMBL/GenBank/DDBJ databases">
        <title>novel species isolated from a fishpond in China.</title>
        <authorList>
            <person name="Lu H."/>
            <person name="Cai Z."/>
        </authorList>
    </citation>
    <scope>NUCLEOTIDE SEQUENCE [LARGE SCALE GENOMIC DNA]</scope>
    <source>
        <strain evidence="13 14">YJ13C</strain>
    </source>
</reference>
<comment type="similarity">
    <text evidence="2 11">Belongs to the sodium:solute symporter (SSF) (TC 2.A.21) family.</text>
</comment>
<dbReference type="RefSeq" id="WP_206586851.1">
    <property type="nucleotide sequence ID" value="NZ_JAFKCU010000002.1"/>
</dbReference>
<feature type="transmembrane region" description="Helical" evidence="12">
    <location>
        <begin position="232"/>
        <end position="254"/>
    </location>
</feature>
<dbReference type="Proteomes" id="UP000664480">
    <property type="component" value="Unassembled WGS sequence"/>
</dbReference>
<evidence type="ECO:0000256" key="3">
    <source>
        <dbReference type="ARBA" id="ARBA00022448"/>
    </source>
</evidence>
<evidence type="ECO:0000313" key="14">
    <source>
        <dbReference type="Proteomes" id="UP000664480"/>
    </source>
</evidence>
<comment type="subcellular location">
    <subcellularLocation>
        <location evidence="1">Cell membrane</location>
        <topology evidence="1">Multi-pass membrane protein</topology>
    </subcellularLocation>
</comment>
<dbReference type="PROSITE" id="PS50283">
    <property type="entry name" value="NA_SOLUT_SYMP_3"/>
    <property type="match status" value="1"/>
</dbReference>
<feature type="transmembrane region" description="Helical" evidence="12">
    <location>
        <begin position="6"/>
        <end position="25"/>
    </location>
</feature>
<dbReference type="PANTHER" id="PTHR42985:SF40">
    <property type="entry name" value="LD47995P-RELATED"/>
    <property type="match status" value="1"/>
</dbReference>
<dbReference type="Pfam" id="PF00474">
    <property type="entry name" value="SSF"/>
    <property type="match status" value="1"/>
</dbReference>
<keyword evidence="9 12" id="KW-0472">Membrane</keyword>
<gene>
    <name evidence="13" type="ORF">J0A69_12295</name>
</gene>
<sequence length="490" mass="53275">METLDWIILTLYFVMLLSIGLWAYFKVKNSEDFYTAGGKLPWWLSGISHHVSGYSGAVFVAYAGIAYTHGFTIYVWWAFTVGISVLVAAFYIAPRWARLRILSGIQSPTEYLLVRYNLPTQQLIAWVGTLIKIFDTGGKLAAIALLLNVFSGASITFGVLLVGFVSMIYITIGGLMADVWNDLGQFVIQVLAGLTMFVVILIKLDDGLAGVVTLWERLPQENSQFFHDPYTLGFAIVMLVINFFSYSGGTWNLATRFISSSSGGVAKKAAILSSMLYLIWPLILFYPMFAAPIFFENLSDPTISYGKMVLEFLPSGLVGLILASLFANTLSMTASDSNTVSAVISRDILPVLFPKLKEISKSNGLKLARLTTLCFTLLTIITALNSAYFGGVIGLIISWFAALLGPIAIPMILGLLPAFKGSNGRIAVLSILCGLLTFILLKLFPVSSLAISIGSPTLVSFLIFTVSGLLNKKAPSDEVEMLLSNLSKSG</sequence>
<feature type="transmembrane region" description="Helical" evidence="12">
    <location>
        <begin position="450"/>
        <end position="471"/>
    </location>
</feature>
<evidence type="ECO:0000256" key="4">
    <source>
        <dbReference type="ARBA" id="ARBA00022475"/>
    </source>
</evidence>
<feature type="transmembrane region" description="Helical" evidence="12">
    <location>
        <begin position="183"/>
        <end position="202"/>
    </location>
</feature>
<keyword evidence="4" id="KW-1003">Cell membrane</keyword>
<feature type="transmembrane region" description="Helical" evidence="12">
    <location>
        <begin position="46"/>
        <end position="67"/>
    </location>
</feature>
<evidence type="ECO:0000256" key="11">
    <source>
        <dbReference type="RuleBase" id="RU362091"/>
    </source>
</evidence>
<protein>
    <submittedName>
        <fullName evidence="13">Na+:solute symporter</fullName>
    </submittedName>
</protein>
<dbReference type="InterPro" id="IPR038377">
    <property type="entry name" value="Na/Glc_symporter_sf"/>
</dbReference>
<evidence type="ECO:0000256" key="2">
    <source>
        <dbReference type="ARBA" id="ARBA00006434"/>
    </source>
</evidence>
<evidence type="ECO:0000256" key="7">
    <source>
        <dbReference type="ARBA" id="ARBA00023053"/>
    </source>
</evidence>
<keyword evidence="8" id="KW-0406">Ion transport</keyword>
<dbReference type="PANTHER" id="PTHR42985">
    <property type="entry name" value="SODIUM-COUPLED MONOCARBOXYLATE TRANSPORTER"/>
    <property type="match status" value="1"/>
</dbReference>
<keyword evidence="7" id="KW-0915">Sodium</keyword>
<feature type="transmembrane region" description="Helical" evidence="12">
    <location>
        <begin position="140"/>
        <end position="171"/>
    </location>
</feature>
<dbReference type="Gene3D" id="1.20.1730.10">
    <property type="entry name" value="Sodium/glucose cotransporter"/>
    <property type="match status" value="1"/>
</dbReference>
<dbReference type="CDD" id="cd11477">
    <property type="entry name" value="SLC5sbd_u1"/>
    <property type="match status" value="1"/>
</dbReference>
<dbReference type="InterPro" id="IPR051163">
    <property type="entry name" value="Sodium:Solute_Symporter_SSF"/>
</dbReference>
<evidence type="ECO:0000256" key="9">
    <source>
        <dbReference type="ARBA" id="ARBA00023136"/>
    </source>
</evidence>
<keyword evidence="6 12" id="KW-1133">Transmembrane helix</keyword>
<feature type="transmembrane region" description="Helical" evidence="12">
    <location>
        <begin position="307"/>
        <end position="327"/>
    </location>
</feature>
<feature type="transmembrane region" description="Helical" evidence="12">
    <location>
        <begin position="73"/>
        <end position="93"/>
    </location>
</feature>
<feature type="transmembrane region" description="Helical" evidence="12">
    <location>
        <begin position="275"/>
        <end position="295"/>
    </location>
</feature>
<evidence type="ECO:0000256" key="10">
    <source>
        <dbReference type="ARBA" id="ARBA00023201"/>
    </source>
</evidence>
<dbReference type="InterPro" id="IPR001734">
    <property type="entry name" value="Na/solute_symporter"/>
</dbReference>
<evidence type="ECO:0000256" key="1">
    <source>
        <dbReference type="ARBA" id="ARBA00004651"/>
    </source>
</evidence>
<keyword evidence="14" id="KW-1185">Reference proteome</keyword>
<keyword evidence="3" id="KW-0813">Transport</keyword>
<evidence type="ECO:0000256" key="6">
    <source>
        <dbReference type="ARBA" id="ARBA00022989"/>
    </source>
</evidence>
<comment type="caution">
    <text evidence="13">The sequence shown here is derived from an EMBL/GenBank/DDBJ whole genome shotgun (WGS) entry which is preliminary data.</text>
</comment>
<organism evidence="13 14">
    <name type="scientific">Algoriphagus pacificus</name>
    <dbReference type="NCBI Taxonomy" id="2811234"/>
    <lineage>
        <taxon>Bacteria</taxon>
        <taxon>Pseudomonadati</taxon>
        <taxon>Bacteroidota</taxon>
        <taxon>Cytophagia</taxon>
        <taxon>Cytophagales</taxon>
        <taxon>Cyclobacteriaceae</taxon>
        <taxon>Algoriphagus</taxon>
    </lineage>
</organism>
<proteinExistence type="inferred from homology"/>
<feature type="transmembrane region" description="Helical" evidence="12">
    <location>
        <begin position="396"/>
        <end position="419"/>
    </location>
</feature>
<feature type="transmembrane region" description="Helical" evidence="12">
    <location>
        <begin position="114"/>
        <end position="134"/>
    </location>
</feature>
<feature type="transmembrane region" description="Helical" evidence="12">
    <location>
        <begin position="426"/>
        <end position="444"/>
    </location>
</feature>
<accession>A0ABS3CKP0</accession>
<feature type="transmembrane region" description="Helical" evidence="12">
    <location>
        <begin position="367"/>
        <end position="390"/>
    </location>
</feature>
<evidence type="ECO:0000256" key="12">
    <source>
        <dbReference type="SAM" id="Phobius"/>
    </source>
</evidence>
<dbReference type="EMBL" id="JAFKCU010000002">
    <property type="protein sequence ID" value="MBN7816219.1"/>
    <property type="molecule type" value="Genomic_DNA"/>
</dbReference>
<name>A0ABS3CKP0_9BACT</name>
<evidence type="ECO:0000313" key="13">
    <source>
        <dbReference type="EMBL" id="MBN7816219.1"/>
    </source>
</evidence>
<keyword evidence="5 12" id="KW-0812">Transmembrane</keyword>